<organism evidence="4 5">
    <name type="scientific">Prorocentrum cordatum</name>
    <dbReference type="NCBI Taxonomy" id="2364126"/>
    <lineage>
        <taxon>Eukaryota</taxon>
        <taxon>Sar</taxon>
        <taxon>Alveolata</taxon>
        <taxon>Dinophyceae</taxon>
        <taxon>Prorocentrales</taxon>
        <taxon>Prorocentraceae</taxon>
        <taxon>Prorocentrum</taxon>
    </lineage>
</organism>
<feature type="domain" description="EF-hand" evidence="3">
    <location>
        <begin position="159"/>
        <end position="194"/>
    </location>
</feature>
<dbReference type="EMBL" id="CAUYUJ010016154">
    <property type="protein sequence ID" value="CAK0862362.1"/>
    <property type="molecule type" value="Genomic_DNA"/>
</dbReference>
<evidence type="ECO:0000256" key="2">
    <source>
        <dbReference type="SAM" id="Coils"/>
    </source>
</evidence>
<dbReference type="InterPro" id="IPR018247">
    <property type="entry name" value="EF_Hand_1_Ca_BS"/>
</dbReference>
<evidence type="ECO:0000259" key="3">
    <source>
        <dbReference type="PROSITE" id="PS50222"/>
    </source>
</evidence>
<dbReference type="Proteomes" id="UP001189429">
    <property type="component" value="Unassembled WGS sequence"/>
</dbReference>
<dbReference type="Gene3D" id="1.10.238.10">
    <property type="entry name" value="EF-hand"/>
    <property type="match status" value="3"/>
</dbReference>
<protein>
    <recommendedName>
        <fullName evidence="3">EF-hand domain-containing protein</fullName>
    </recommendedName>
</protein>
<evidence type="ECO:0000313" key="5">
    <source>
        <dbReference type="Proteomes" id="UP001189429"/>
    </source>
</evidence>
<feature type="domain" description="EF-hand" evidence="3">
    <location>
        <begin position="208"/>
        <end position="236"/>
    </location>
</feature>
<dbReference type="PROSITE" id="PS00018">
    <property type="entry name" value="EF_HAND_1"/>
    <property type="match status" value="3"/>
</dbReference>
<comment type="caution">
    <text evidence="4">The sequence shown here is derived from an EMBL/GenBank/DDBJ whole genome shotgun (WGS) entry which is preliminary data.</text>
</comment>
<feature type="coiled-coil region" evidence="2">
    <location>
        <begin position="154"/>
        <end position="181"/>
    </location>
</feature>
<dbReference type="InterPro" id="IPR011992">
    <property type="entry name" value="EF-hand-dom_pair"/>
</dbReference>
<keyword evidence="1" id="KW-0106">Calcium</keyword>
<dbReference type="InterPro" id="IPR002048">
    <property type="entry name" value="EF_hand_dom"/>
</dbReference>
<reference evidence="4" key="1">
    <citation type="submission" date="2023-10" db="EMBL/GenBank/DDBJ databases">
        <authorList>
            <person name="Chen Y."/>
            <person name="Shah S."/>
            <person name="Dougan E. K."/>
            <person name="Thang M."/>
            <person name="Chan C."/>
        </authorList>
    </citation>
    <scope>NUCLEOTIDE SEQUENCE [LARGE SCALE GENOMIC DNA]</scope>
</reference>
<feature type="domain" description="EF-hand" evidence="3">
    <location>
        <begin position="64"/>
        <end position="99"/>
    </location>
</feature>
<sequence length="276" mass="30428">PFCLEPFWLKAFWCKRTSCGLHFPSRTHRSTAAMGCGNSKKASEAQVEETKAAPVMTEASAEERALVQLKTIFDSIDVNKDGNVSKAELVAALEKDASIGDLIKDAGLNQEYNAMEQLQTSKDGHVTWEEFLANLKEAAKKEVLETGDVKGVELAADEKALQQLRKLYDELDRNKDGAVSREELTAGMEKDADIGQLVKEAGFNPDYNALEQLDTNEDGKITWDEFESHLRKAAKEEVKEQGEVAAVANIEEEEKKIEAEAESNAVVKPTSWCGCA</sequence>
<name>A0ABN9UQT4_9DINO</name>
<dbReference type="PANTHER" id="PTHR10827:SF85">
    <property type="entry name" value="CALCIUM-BINDING PROTEIN"/>
    <property type="match status" value="1"/>
</dbReference>
<proteinExistence type="predicted"/>
<evidence type="ECO:0000313" key="4">
    <source>
        <dbReference type="EMBL" id="CAK0862362.1"/>
    </source>
</evidence>
<dbReference type="SUPFAM" id="SSF47473">
    <property type="entry name" value="EF-hand"/>
    <property type="match status" value="1"/>
</dbReference>
<evidence type="ECO:0000256" key="1">
    <source>
        <dbReference type="ARBA" id="ARBA00022837"/>
    </source>
</evidence>
<keyword evidence="2" id="KW-0175">Coiled coil</keyword>
<dbReference type="SMART" id="SM00054">
    <property type="entry name" value="EFh"/>
    <property type="match status" value="3"/>
</dbReference>
<accession>A0ABN9UQT4</accession>
<gene>
    <name evidence="4" type="ORF">PCOR1329_LOCUS50799</name>
</gene>
<keyword evidence="5" id="KW-1185">Reference proteome</keyword>
<dbReference type="PROSITE" id="PS50222">
    <property type="entry name" value="EF_HAND_2"/>
    <property type="match status" value="3"/>
</dbReference>
<dbReference type="PANTHER" id="PTHR10827">
    <property type="entry name" value="RETICULOCALBIN"/>
    <property type="match status" value="1"/>
</dbReference>
<dbReference type="Pfam" id="PF13499">
    <property type="entry name" value="EF-hand_7"/>
    <property type="match status" value="2"/>
</dbReference>
<feature type="non-terminal residue" evidence="4">
    <location>
        <position position="1"/>
    </location>
</feature>